<protein>
    <submittedName>
        <fullName evidence="2">Uncharacterized protein</fullName>
    </submittedName>
</protein>
<evidence type="ECO:0000256" key="1">
    <source>
        <dbReference type="SAM" id="Phobius"/>
    </source>
</evidence>
<dbReference type="STRING" id="649760.HMPREF0971_01977"/>
<comment type="caution">
    <text evidence="2">The sequence shown here is derived from an EMBL/GenBank/DDBJ whole genome shotgun (WGS) entry which is preliminary data.</text>
</comment>
<reference evidence="2 3" key="1">
    <citation type="submission" date="2009-11" db="EMBL/GenBank/DDBJ databases">
        <authorList>
            <person name="Weinstock G."/>
            <person name="Sodergren E."/>
            <person name="Clifton S."/>
            <person name="Fulton L."/>
            <person name="Fulton B."/>
            <person name="Courtney L."/>
            <person name="Fronick C."/>
            <person name="Harrison M."/>
            <person name="Strong C."/>
            <person name="Farmer C."/>
            <person name="Delahaunty K."/>
            <person name="Markovic C."/>
            <person name="Hall O."/>
            <person name="Minx P."/>
            <person name="Tomlinson C."/>
            <person name="Mitreva M."/>
            <person name="Nelson J."/>
            <person name="Hou S."/>
            <person name="Wollam A."/>
            <person name="Pepin K.H."/>
            <person name="Johnson M."/>
            <person name="Bhonagiri V."/>
            <person name="Nash W.E."/>
            <person name="Warren W."/>
            <person name="Chinwalla A."/>
            <person name="Mardis E.R."/>
            <person name="Wilson R.K."/>
        </authorList>
    </citation>
    <scope>NUCLEOTIDE SEQUENCE [LARGE SCALE GENOMIC DNA]</scope>
    <source>
        <strain evidence="2 3">F0302</strain>
    </source>
</reference>
<gene>
    <name evidence="2" type="ORF">HMPREF0971_01977</name>
</gene>
<keyword evidence="1" id="KW-0812">Transmembrane</keyword>
<dbReference type="AlphaFoldDB" id="D1QSL9"/>
<keyword evidence="1" id="KW-1133">Transmembrane helix</keyword>
<dbReference type="EMBL" id="ACUZ02000034">
    <property type="protein sequence ID" value="EFB31699.1"/>
    <property type="molecule type" value="Genomic_DNA"/>
</dbReference>
<sequence>MSICLIFLWFLSLFMLPFHLHLICKYRVFHVNMQDFSFFFMFSLPSFCEVGKGEAQNRLILFKDIYNCFSIACEFRKRFIVVQNTRVLRVFCKVLSINMLALLIGMNALFDVKTCCHLHQITMSSASKDVVIPFTLRSELRQFAP</sequence>
<name>D1QSL9_9BACT</name>
<dbReference type="HOGENOM" id="CLU_1785150_0_0_10"/>
<keyword evidence="1" id="KW-0472">Membrane</keyword>
<evidence type="ECO:0000313" key="2">
    <source>
        <dbReference type="EMBL" id="EFB31699.1"/>
    </source>
</evidence>
<evidence type="ECO:0000313" key="3">
    <source>
        <dbReference type="Proteomes" id="UP000004079"/>
    </source>
</evidence>
<proteinExistence type="predicted"/>
<feature type="transmembrane region" description="Helical" evidence="1">
    <location>
        <begin position="6"/>
        <end position="24"/>
    </location>
</feature>
<organism evidence="2 3">
    <name type="scientific">Segatella oris F0302</name>
    <dbReference type="NCBI Taxonomy" id="649760"/>
    <lineage>
        <taxon>Bacteria</taxon>
        <taxon>Pseudomonadati</taxon>
        <taxon>Bacteroidota</taxon>
        <taxon>Bacteroidia</taxon>
        <taxon>Bacteroidales</taxon>
        <taxon>Prevotellaceae</taxon>
        <taxon>Segatella</taxon>
    </lineage>
</organism>
<accession>D1QSL9</accession>
<feature type="transmembrane region" description="Helical" evidence="1">
    <location>
        <begin position="87"/>
        <end position="110"/>
    </location>
</feature>
<dbReference type="Proteomes" id="UP000004079">
    <property type="component" value="Unassembled WGS sequence"/>
</dbReference>